<evidence type="ECO:0000313" key="2">
    <source>
        <dbReference type="Proteomes" id="UP000054538"/>
    </source>
</evidence>
<dbReference type="InParanoid" id="A0A0D0D3Q2"/>
<dbReference type="Proteomes" id="UP000054538">
    <property type="component" value="Unassembled WGS sequence"/>
</dbReference>
<reference evidence="2" key="2">
    <citation type="submission" date="2015-01" db="EMBL/GenBank/DDBJ databases">
        <title>Evolutionary Origins and Diversification of the Mycorrhizal Mutualists.</title>
        <authorList>
            <consortium name="DOE Joint Genome Institute"/>
            <consortium name="Mycorrhizal Genomics Consortium"/>
            <person name="Kohler A."/>
            <person name="Kuo A."/>
            <person name="Nagy L.G."/>
            <person name="Floudas D."/>
            <person name="Copeland A."/>
            <person name="Barry K.W."/>
            <person name="Cichocki N."/>
            <person name="Veneault-Fourrey C."/>
            <person name="LaButti K."/>
            <person name="Lindquist E.A."/>
            <person name="Lipzen A."/>
            <person name="Lundell T."/>
            <person name="Morin E."/>
            <person name="Murat C."/>
            <person name="Riley R."/>
            <person name="Ohm R."/>
            <person name="Sun H."/>
            <person name="Tunlid A."/>
            <person name="Henrissat B."/>
            <person name="Grigoriev I.V."/>
            <person name="Hibbett D.S."/>
            <person name="Martin F."/>
        </authorList>
    </citation>
    <scope>NUCLEOTIDE SEQUENCE [LARGE SCALE GENOMIC DNA]</scope>
    <source>
        <strain evidence="2">Ve08.2h10</strain>
    </source>
</reference>
<dbReference type="HOGENOM" id="CLU_2776676_0_0_1"/>
<sequence>MDRHLTGRRDLPLQLENPIPMWLLRSLSSARAKFKDVEECLQTCEPPLPQATSFSMDGISRFYRSRKQI</sequence>
<organism evidence="1 2">
    <name type="scientific">Paxillus rubicundulus Ve08.2h10</name>
    <dbReference type="NCBI Taxonomy" id="930991"/>
    <lineage>
        <taxon>Eukaryota</taxon>
        <taxon>Fungi</taxon>
        <taxon>Dikarya</taxon>
        <taxon>Basidiomycota</taxon>
        <taxon>Agaricomycotina</taxon>
        <taxon>Agaricomycetes</taxon>
        <taxon>Agaricomycetidae</taxon>
        <taxon>Boletales</taxon>
        <taxon>Paxilineae</taxon>
        <taxon>Paxillaceae</taxon>
        <taxon>Paxillus</taxon>
    </lineage>
</organism>
<keyword evidence="2" id="KW-1185">Reference proteome</keyword>
<evidence type="ECO:0000313" key="1">
    <source>
        <dbReference type="EMBL" id="KIK78191.1"/>
    </source>
</evidence>
<name>A0A0D0D3Q2_9AGAM</name>
<protein>
    <submittedName>
        <fullName evidence="1">Uncharacterized protein</fullName>
    </submittedName>
</protein>
<dbReference type="AlphaFoldDB" id="A0A0D0D3Q2"/>
<reference evidence="1 2" key="1">
    <citation type="submission" date="2014-04" db="EMBL/GenBank/DDBJ databases">
        <authorList>
            <consortium name="DOE Joint Genome Institute"/>
            <person name="Kuo A."/>
            <person name="Kohler A."/>
            <person name="Jargeat P."/>
            <person name="Nagy L.G."/>
            <person name="Floudas D."/>
            <person name="Copeland A."/>
            <person name="Barry K.W."/>
            <person name="Cichocki N."/>
            <person name="Veneault-Fourrey C."/>
            <person name="LaButti K."/>
            <person name="Lindquist E.A."/>
            <person name="Lipzen A."/>
            <person name="Lundell T."/>
            <person name="Morin E."/>
            <person name="Murat C."/>
            <person name="Sun H."/>
            <person name="Tunlid A."/>
            <person name="Henrissat B."/>
            <person name="Grigoriev I.V."/>
            <person name="Hibbett D.S."/>
            <person name="Martin F."/>
            <person name="Nordberg H.P."/>
            <person name="Cantor M.N."/>
            <person name="Hua S.X."/>
        </authorList>
    </citation>
    <scope>NUCLEOTIDE SEQUENCE [LARGE SCALE GENOMIC DNA]</scope>
    <source>
        <strain evidence="1 2">Ve08.2h10</strain>
    </source>
</reference>
<accession>A0A0D0D3Q2</accession>
<proteinExistence type="predicted"/>
<dbReference type="EMBL" id="KN826678">
    <property type="protein sequence ID" value="KIK78191.1"/>
    <property type="molecule type" value="Genomic_DNA"/>
</dbReference>
<gene>
    <name evidence="1" type="ORF">PAXRUDRAFT_834675</name>
</gene>